<dbReference type="InterPro" id="IPR050482">
    <property type="entry name" value="Sensor_HK_TwoCompSys"/>
</dbReference>
<dbReference type="CDD" id="cd16917">
    <property type="entry name" value="HATPase_UhpB-NarQ-NarX-like"/>
    <property type="match status" value="1"/>
</dbReference>
<evidence type="ECO:0000256" key="11">
    <source>
        <dbReference type="SAM" id="Phobius"/>
    </source>
</evidence>
<dbReference type="Gene3D" id="3.30.565.10">
    <property type="entry name" value="Histidine kinase-like ATPase, C-terminal domain"/>
    <property type="match status" value="1"/>
</dbReference>
<evidence type="ECO:0000256" key="9">
    <source>
        <dbReference type="PROSITE-ProRule" id="PRU00339"/>
    </source>
</evidence>
<dbReference type="Gene3D" id="1.20.5.1930">
    <property type="match status" value="1"/>
</dbReference>
<dbReference type="InterPro" id="IPR003594">
    <property type="entry name" value="HATPase_dom"/>
</dbReference>
<keyword evidence="9" id="KW-0802">TPR repeat</keyword>
<dbReference type="Pfam" id="PF02518">
    <property type="entry name" value="HATPase_c"/>
    <property type="match status" value="1"/>
</dbReference>
<evidence type="ECO:0000313" key="13">
    <source>
        <dbReference type="EMBL" id="WCO02636.1"/>
    </source>
</evidence>
<dbReference type="RefSeq" id="WP_249995403.1">
    <property type="nucleotide sequence ID" value="NZ_CP116221.1"/>
</dbReference>
<dbReference type="PROSITE" id="PS50109">
    <property type="entry name" value="HIS_KIN"/>
    <property type="match status" value="1"/>
</dbReference>
<dbReference type="SMART" id="SM00387">
    <property type="entry name" value="HATPase_c"/>
    <property type="match status" value="1"/>
</dbReference>
<dbReference type="InterPro" id="IPR011712">
    <property type="entry name" value="Sig_transdc_His_kin_sub3_dim/P"/>
</dbReference>
<evidence type="ECO:0000256" key="2">
    <source>
        <dbReference type="ARBA" id="ARBA00012438"/>
    </source>
</evidence>
<dbReference type="PANTHER" id="PTHR24421">
    <property type="entry name" value="NITRATE/NITRITE SENSOR PROTEIN NARX-RELATED"/>
    <property type="match status" value="1"/>
</dbReference>
<feature type="repeat" description="TPR" evidence="9">
    <location>
        <begin position="107"/>
        <end position="140"/>
    </location>
</feature>
<evidence type="ECO:0000256" key="4">
    <source>
        <dbReference type="ARBA" id="ARBA00022679"/>
    </source>
</evidence>
<feature type="coiled-coil region" evidence="10">
    <location>
        <begin position="352"/>
        <end position="429"/>
    </location>
</feature>
<comment type="catalytic activity">
    <reaction evidence="1">
        <text>ATP + protein L-histidine = ADP + protein N-phospho-L-histidine.</text>
        <dbReference type="EC" id="2.7.13.3"/>
    </reaction>
</comment>
<keyword evidence="4" id="KW-0808">Transferase</keyword>
<dbReference type="Pfam" id="PF13181">
    <property type="entry name" value="TPR_8"/>
    <property type="match status" value="1"/>
</dbReference>
<dbReference type="Pfam" id="PF07730">
    <property type="entry name" value="HisKA_3"/>
    <property type="match status" value="1"/>
</dbReference>
<keyword evidence="3" id="KW-0597">Phosphoprotein</keyword>
<keyword evidence="6" id="KW-0418">Kinase</keyword>
<dbReference type="InterPro" id="IPR005467">
    <property type="entry name" value="His_kinase_dom"/>
</dbReference>
<dbReference type="PROSITE" id="PS50005">
    <property type="entry name" value="TPR"/>
    <property type="match status" value="1"/>
</dbReference>
<evidence type="ECO:0000256" key="5">
    <source>
        <dbReference type="ARBA" id="ARBA00022741"/>
    </source>
</evidence>
<name>A0ABY7RZP8_9FLAO</name>
<dbReference type="Pfam" id="PF13424">
    <property type="entry name" value="TPR_12"/>
    <property type="match status" value="1"/>
</dbReference>
<keyword evidence="11" id="KW-1133">Transmembrane helix</keyword>
<organism evidence="13 14">
    <name type="scientific">Psychroserpens ponticola</name>
    <dbReference type="NCBI Taxonomy" id="2932268"/>
    <lineage>
        <taxon>Bacteria</taxon>
        <taxon>Pseudomonadati</taxon>
        <taxon>Bacteroidota</taxon>
        <taxon>Flavobacteriia</taxon>
        <taxon>Flavobacteriales</taxon>
        <taxon>Flavobacteriaceae</taxon>
        <taxon>Psychroserpens</taxon>
    </lineage>
</organism>
<keyword evidence="10" id="KW-0175">Coiled coil</keyword>
<protein>
    <recommendedName>
        <fullName evidence="2">histidine kinase</fullName>
        <ecNumber evidence="2">2.7.13.3</ecNumber>
    </recommendedName>
</protein>
<dbReference type="Gene3D" id="1.25.40.10">
    <property type="entry name" value="Tetratricopeptide repeat domain"/>
    <property type="match status" value="1"/>
</dbReference>
<keyword evidence="7" id="KW-0067">ATP-binding</keyword>
<gene>
    <name evidence="13" type="ORF">MUN68_003865</name>
</gene>
<sequence length="627" mass="72883">MIKVKFIVFIFCFQLITPLINAQSVKEINELNTLFETTIFYNLKGAQELASQAVQKSEVLQDEELLLSSYTNLSLIYFRQKQNDSSLVYAQKAFDLSIKLQDFQKQAILYNRIGAVERRKGNYSESHKHFEKGYQIAKDKNYVEQMCSIHINLAWLYRIRGDENKFLEELENSIKLSKANNLKIRLGDSYNLKGISLFTKNRDSSIYYYKKAIDLFKETRQRHYEGLVYANLGDVYLNAGQYDLALESLELCESIALEVNNMASLYYVNLSLGIYNYNLDDFSKCVSKYEKAINEYGKYVDENAISLGYWYLSEGYYFNKQFKKAFDVQEQYIELNERLLNAQKTKEFDEIRTKYEVEKKDSQIELLEKEKELSEAKRKSILIGGILITVALSLLLLYYRNRIKTQRIIREQEREHAKKEQEIVQVKALIEGQDKERHRIAKELHDGLGGQLASVNLTLSEVNSELQNPSINNISEKVSDIFRDLRVLSHNLSANYFDEKVFDELLVELKQQYESLNAFEITISIFPEQCLNDLDVDLRHNLYRIFQELFNNALKHSNCNAVELSINKHNDSIIVIFEDDGIGFDRYLDKEGIGLANINERSKSINGQLVIDSQKGKGTQVTLEIPI</sequence>
<keyword evidence="11" id="KW-0812">Transmembrane</keyword>
<keyword evidence="8" id="KW-0902">Two-component regulatory system</keyword>
<dbReference type="EC" id="2.7.13.3" evidence="2"/>
<accession>A0ABY7RZP8</accession>
<feature type="domain" description="Histidine kinase" evidence="12">
    <location>
        <begin position="439"/>
        <end position="627"/>
    </location>
</feature>
<dbReference type="SUPFAM" id="SSF55874">
    <property type="entry name" value="ATPase domain of HSP90 chaperone/DNA topoisomerase II/histidine kinase"/>
    <property type="match status" value="1"/>
</dbReference>
<evidence type="ECO:0000259" key="12">
    <source>
        <dbReference type="PROSITE" id="PS50109"/>
    </source>
</evidence>
<keyword evidence="14" id="KW-1185">Reference proteome</keyword>
<evidence type="ECO:0000256" key="1">
    <source>
        <dbReference type="ARBA" id="ARBA00000085"/>
    </source>
</evidence>
<feature type="transmembrane region" description="Helical" evidence="11">
    <location>
        <begin position="381"/>
        <end position="399"/>
    </location>
</feature>
<dbReference type="Proteomes" id="UP001202717">
    <property type="component" value="Chromosome"/>
</dbReference>
<keyword evidence="11" id="KW-0472">Membrane</keyword>
<dbReference type="PANTHER" id="PTHR24421:SF10">
    <property type="entry name" value="NITRATE_NITRITE SENSOR PROTEIN NARQ"/>
    <property type="match status" value="1"/>
</dbReference>
<evidence type="ECO:0000256" key="7">
    <source>
        <dbReference type="ARBA" id="ARBA00022840"/>
    </source>
</evidence>
<dbReference type="InterPro" id="IPR019734">
    <property type="entry name" value="TPR_rpt"/>
</dbReference>
<dbReference type="SUPFAM" id="SSF48452">
    <property type="entry name" value="TPR-like"/>
    <property type="match status" value="2"/>
</dbReference>
<dbReference type="InterPro" id="IPR011990">
    <property type="entry name" value="TPR-like_helical_dom_sf"/>
</dbReference>
<proteinExistence type="predicted"/>
<evidence type="ECO:0000256" key="8">
    <source>
        <dbReference type="ARBA" id="ARBA00023012"/>
    </source>
</evidence>
<dbReference type="EMBL" id="CP116221">
    <property type="protein sequence ID" value="WCO02636.1"/>
    <property type="molecule type" value="Genomic_DNA"/>
</dbReference>
<evidence type="ECO:0000256" key="3">
    <source>
        <dbReference type="ARBA" id="ARBA00022553"/>
    </source>
</evidence>
<dbReference type="SMART" id="SM00028">
    <property type="entry name" value="TPR"/>
    <property type="match status" value="6"/>
</dbReference>
<keyword evidence="5" id="KW-0547">Nucleotide-binding</keyword>
<evidence type="ECO:0000256" key="6">
    <source>
        <dbReference type="ARBA" id="ARBA00022777"/>
    </source>
</evidence>
<evidence type="ECO:0000256" key="10">
    <source>
        <dbReference type="SAM" id="Coils"/>
    </source>
</evidence>
<reference evidence="13 14" key="1">
    <citation type="submission" date="2023-01" db="EMBL/GenBank/DDBJ databases">
        <title>Psychroserpens ponticola sp. nov., isolated from seawater.</title>
        <authorList>
            <person name="Kristyanto S."/>
            <person name="Jung J."/>
            <person name="Kim J.M."/>
            <person name="Jeon C.O."/>
        </authorList>
    </citation>
    <scope>NUCLEOTIDE SEQUENCE [LARGE SCALE GENOMIC DNA]</scope>
    <source>
        <strain evidence="13 14">MSW6</strain>
    </source>
</reference>
<evidence type="ECO:0000313" key="14">
    <source>
        <dbReference type="Proteomes" id="UP001202717"/>
    </source>
</evidence>
<dbReference type="InterPro" id="IPR036890">
    <property type="entry name" value="HATPase_C_sf"/>
</dbReference>